<protein>
    <recommendedName>
        <fullName evidence="1">Transposase IS204/IS1001/IS1096/IS1165 DDE domain-containing protein</fullName>
    </recommendedName>
</protein>
<gene>
    <name evidence="2" type="ORF">DSM107010_23550</name>
</gene>
<sequence>MWGGFPKVVQAVFPNAVIVIDRFHVMKVVNEELNKIRKQVGIFDRRSKFLLWKNGLDLTQEETQKLEEILHRSKRLRRAYQWKEEFRAIYEKLLTVEEGKEQIE</sequence>
<proteinExistence type="predicted"/>
<dbReference type="Pfam" id="PF01610">
    <property type="entry name" value="DDE_Tnp_ISL3"/>
    <property type="match status" value="1"/>
</dbReference>
<dbReference type="PANTHER" id="PTHR33498:SF1">
    <property type="entry name" value="TRANSPOSASE FOR INSERTION SEQUENCE ELEMENT IS1557"/>
    <property type="match status" value="1"/>
</dbReference>
<keyword evidence="3" id="KW-1185">Reference proteome</keyword>
<name>A0AB37ULU7_9CYAN</name>
<dbReference type="EMBL" id="RSCK01000015">
    <property type="protein sequence ID" value="RUT12345.1"/>
    <property type="molecule type" value="Genomic_DNA"/>
</dbReference>
<dbReference type="InterPro" id="IPR047951">
    <property type="entry name" value="Transpos_ISL3"/>
</dbReference>
<organism evidence="2 3">
    <name type="scientific">Chroococcidiopsis cubana SAG 39.79</name>
    <dbReference type="NCBI Taxonomy" id="388085"/>
    <lineage>
        <taxon>Bacteria</taxon>
        <taxon>Bacillati</taxon>
        <taxon>Cyanobacteriota</taxon>
        <taxon>Cyanophyceae</taxon>
        <taxon>Chroococcidiopsidales</taxon>
        <taxon>Chroococcidiopsidaceae</taxon>
        <taxon>Chroococcidiopsis</taxon>
    </lineage>
</organism>
<evidence type="ECO:0000259" key="1">
    <source>
        <dbReference type="Pfam" id="PF01610"/>
    </source>
</evidence>
<evidence type="ECO:0000313" key="3">
    <source>
        <dbReference type="Proteomes" id="UP000282574"/>
    </source>
</evidence>
<accession>A0AB37ULU7</accession>
<dbReference type="PANTHER" id="PTHR33498">
    <property type="entry name" value="TRANSPOSASE FOR INSERTION SEQUENCE ELEMENT IS1557"/>
    <property type="match status" value="1"/>
</dbReference>
<reference evidence="2 3" key="1">
    <citation type="journal article" date="2019" name="Genome Biol. Evol.">
        <title>Day and night: Metabolic profiles and evolutionary relationships of six axenic non-marine cyanobacteria.</title>
        <authorList>
            <person name="Will S.E."/>
            <person name="Henke P."/>
            <person name="Boedeker C."/>
            <person name="Huang S."/>
            <person name="Brinkmann H."/>
            <person name="Rohde M."/>
            <person name="Jarek M."/>
            <person name="Friedl T."/>
            <person name="Seufert S."/>
            <person name="Schumacher M."/>
            <person name="Overmann J."/>
            <person name="Neumann-Schaal M."/>
            <person name="Petersen J."/>
        </authorList>
    </citation>
    <scope>NUCLEOTIDE SEQUENCE [LARGE SCALE GENOMIC DNA]</scope>
    <source>
        <strain evidence="2 3">SAG 39.79</strain>
    </source>
</reference>
<comment type="caution">
    <text evidence="2">The sequence shown here is derived from an EMBL/GenBank/DDBJ whole genome shotgun (WGS) entry which is preliminary data.</text>
</comment>
<dbReference type="InterPro" id="IPR002560">
    <property type="entry name" value="Transposase_DDE"/>
</dbReference>
<dbReference type="AlphaFoldDB" id="A0AB37ULU7"/>
<evidence type="ECO:0000313" key="2">
    <source>
        <dbReference type="EMBL" id="RUT12345.1"/>
    </source>
</evidence>
<dbReference type="Proteomes" id="UP000282574">
    <property type="component" value="Unassembled WGS sequence"/>
</dbReference>
<feature type="domain" description="Transposase IS204/IS1001/IS1096/IS1165 DDE" evidence="1">
    <location>
        <begin position="1"/>
        <end position="101"/>
    </location>
</feature>